<dbReference type="RefSeq" id="WP_128220533.1">
    <property type="nucleotide sequence ID" value="NZ_CP034929.1"/>
</dbReference>
<evidence type="ECO:0000313" key="9">
    <source>
        <dbReference type="EMBL" id="MFC6152337.1"/>
    </source>
</evidence>
<protein>
    <submittedName>
        <fullName evidence="9">ABC transporter ATP-binding protein</fullName>
    </submittedName>
</protein>
<keyword evidence="5" id="KW-0547">Nucleotide-binding</keyword>
<dbReference type="Proteomes" id="UP001596098">
    <property type="component" value="Unassembled WGS sequence"/>
</dbReference>
<dbReference type="InterPro" id="IPR003439">
    <property type="entry name" value="ABC_transporter-like_ATP-bd"/>
</dbReference>
<dbReference type="NCBIfam" id="TIGR01727">
    <property type="entry name" value="oligo_HPY"/>
    <property type="match status" value="1"/>
</dbReference>
<feature type="domain" description="ABC transporter" evidence="8">
    <location>
        <begin position="18"/>
        <end position="269"/>
    </location>
</feature>
<organism evidence="9 10">
    <name type="scientific">Nocardioides yefusunii</name>
    <dbReference type="NCBI Taxonomy" id="2500546"/>
    <lineage>
        <taxon>Bacteria</taxon>
        <taxon>Bacillati</taxon>
        <taxon>Actinomycetota</taxon>
        <taxon>Actinomycetes</taxon>
        <taxon>Propionibacteriales</taxon>
        <taxon>Nocardioidaceae</taxon>
        <taxon>Nocardioides</taxon>
    </lineage>
</organism>
<keyword evidence="4" id="KW-1003">Cell membrane</keyword>
<gene>
    <name evidence="9" type="ORF">ACFPWU_01495</name>
</gene>
<dbReference type="SMART" id="SM00382">
    <property type="entry name" value="AAA"/>
    <property type="match status" value="1"/>
</dbReference>
<dbReference type="Gene3D" id="3.40.50.300">
    <property type="entry name" value="P-loop containing nucleotide triphosphate hydrolases"/>
    <property type="match status" value="1"/>
</dbReference>
<keyword evidence="6 9" id="KW-0067">ATP-binding</keyword>
<comment type="subcellular location">
    <subcellularLocation>
        <location evidence="1">Cell membrane</location>
        <topology evidence="1">Peripheral membrane protein</topology>
    </subcellularLocation>
</comment>
<comment type="caution">
    <text evidence="9">The sequence shown here is derived from an EMBL/GenBank/DDBJ whole genome shotgun (WGS) entry which is preliminary data.</text>
</comment>
<dbReference type="Pfam" id="PF00005">
    <property type="entry name" value="ABC_tran"/>
    <property type="match status" value="1"/>
</dbReference>
<dbReference type="CDD" id="cd03257">
    <property type="entry name" value="ABC_NikE_OppD_transporters"/>
    <property type="match status" value="1"/>
</dbReference>
<evidence type="ECO:0000256" key="5">
    <source>
        <dbReference type="ARBA" id="ARBA00022741"/>
    </source>
</evidence>
<evidence type="ECO:0000256" key="6">
    <source>
        <dbReference type="ARBA" id="ARBA00022840"/>
    </source>
</evidence>
<keyword evidence="10" id="KW-1185">Reference proteome</keyword>
<dbReference type="Pfam" id="PF08352">
    <property type="entry name" value="oligo_HPY"/>
    <property type="match status" value="1"/>
</dbReference>
<evidence type="ECO:0000259" key="8">
    <source>
        <dbReference type="PROSITE" id="PS50893"/>
    </source>
</evidence>
<dbReference type="SUPFAM" id="SSF52540">
    <property type="entry name" value="P-loop containing nucleoside triphosphate hydrolases"/>
    <property type="match status" value="1"/>
</dbReference>
<dbReference type="PANTHER" id="PTHR43297:SF2">
    <property type="entry name" value="DIPEPTIDE TRANSPORT ATP-BINDING PROTEIN DPPD"/>
    <property type="match status" value="1"/>
</dbReference>
<evidence type="ECO:0000256" key="3">
    <source>
        <dbReference type="ARBA" id="ARBA00022448"/>
    </source>
</evidence>
<keyword evidence="7" id="KW-0472">Membrane</keyword>
<comment type="similarity">
    <text evidence="2">Belongs to the ABC transporter superfamily.</text>
</comment>
<evidence type="ECO:0000256" key="4">
    <source>
        <dbReference type="ARBA" id="ARBA00022475"/>
    </source>
</evidence>
<proteinExistence type="inferred from homology"/>
<evidence type="ECO:0000256" key="7">
    <source>
        <dbReference type="ARBA" id="ARBA00023136"/>
    </source>
</evidence>
<accession>A0ABW1QTY5</accession>
<sequence>MTTPTPTTSGAAGADEVLRVTNLQTTYQFRGEPVPAVKRFALSVKPGEIVGLVGESGSGKSTALKSILGMLRPPAKVEADEILLAGRDLRQLDEEELRKVRGGEMAMIFQDPINSFNPSWTIGSQFRRVLSLHRPDLQPKEYDAEILRLLKSVGIDGRGKLKAYPFQFSQGQLQRIMIAVACASNDLKVLLADEPTTSLDVTIEAQVLELLRTLRTERNLAMVLVTHDLSVVAEMCDKVVVMYAGQVVEVADVYDLFEKPQHPYTKQLLQAIPGFPHDGERLYSMRGAVPPLTSDIKGCWFADRCDNKLGAICDTTMPELFQIGTAGAAASCHRVAPGAAQLEGSQA</sequence>
<evidence type="ECO:0000313" key="10">
    <source>
        <dbReference type="Proteomes" id="UP001596098"/>
    </source>
</evidence>
<reference evidence="10" key="1">
    <citation type="journal article" date="2019" name="Int. J. Syst. Evol. Microbiol.">
        <title>The Global Catalogue of Microorganisms (GCM) 10K type strain sequencing project: providing services to taxonomists for standard genome sequencing and annotation.</title>
        <authorList>
            <consortium name="The Broad Institute Genomics Platform"/>
            <consortium name="The Broad Institute Genome Sequencing Center for Infectious Disease"/>
            <person name="Wu L."/>
            <person name="Ma J."/>
        </authorList>
    </citation>
    <scope>NUCLEOTIDE SEQUENCE [LARGE SCALE GENOMIC DNA]</scope>
    <source>
        <strain evidence="10">DFY28</strain>
    </source>
</reference>
<dbReference type="InterPro" id="IPR003593">
    <property type="entry name" value="AAA+_ATPase"/>
</dbReference>
<dbReference type="InterPro" id="IPR013563">
    <property type="entry name" value="Oligopep_ABC_C"/>
</dbReference>
<name>A0ABW1QTY5_9ACTN</name>
<dbReference type="EMBL" id="JBHSQI010000001">
    <property type="protein sequence ID" value="MFC6152337.1"/>
    <property type="molecule type" value="Genomic_DNA"/>
</dbReference>
<dbReference type="GO" id="GO:0005524">
    <property type="term" value="F:ATP binding"/>
    <property type="evidence" value="ECO:0007669"/>
    <property type="project" value="UniProtKB-KW"/>
</dbReference>
<evidence type="ECO:0000256" key="2">
    <source>
        <dbReference type="ARBA" id="ARBA00005417"/>
    </source>
</evidence>
<dbReference type="InterPro" id="IPR050388">
    <property type="entry name" value="ABC_Ni/Peptide_Import"/>
</dbReference>
<dbReference type="InterPro" id="IPR027417">
    <property type="entry name" value="P-loop_NTPase"/>
</dbReference>
<evidence type="ECO:0000256" key="1">
    <source>
        <dbReference type="ARBA" id="ARBA00004202"/>
    </source>
</evidence>
<dbReference type="PROSITE" id="PS50893">
    <property type="entry name" value="ABC_TRANSPORTER_2"/>
    <property type="match status" value="1"/>
</dbReference>
<dbReference type="PANTHER" id="PTHR43297">
    <property type="entry name" value="OLIGOPEPTIDE TRANSPORT ATP-BINDING PROTEIN APPD"/>
    <property type="match status" value="1"/>
</dbReference>
<keyword evidence="3" id="KW-0813">Transport</keyword>